<dbReference type="OrthoDB" id="9787219at2"/>
<keyword evidence="1" id="KW-0560">Oxidoreductase</keyword>
<dbReference type="Proteomes" id="UP000032427">
    <property type="component" value="Chromosome 1"/>
</dbReference>
<dbReference type="InterPro" id="IPR036291">
    <property type="entry name" value="NAD(P)-bd_dom_sf"/>
</dbReference>
<dbReference type="Pfam" id="PF02826">
    <property type="entry name" value="2-Hacid_dh_C"/>
    <property type="match status" value="1"/>
</dbReference>
<evidence type="ECO:0000313" key="4">
    <source>
        <dbReference type="EMBL" id="CED72547.1"/>
    </source>
</evidence>
<dbReference type="EMBL" id="LN554846">
    <property type="protein sequence ID" value="CED72547.1"/>
    <property type="molecule type" value="Genomic_DNA"/>
</dbReference>
<dbReference type="Gene3D" id="3.40.50.720">
    <property type="entry name" value="NAD(P)-binding Rossmann-like Domain"/>
    <property type="match status" value="2"/>
</dbReference>
<evidence type="ECO:0000259" key="3">
    <source>
        <dbReference type="Pfam" id="PF02826"/>
    </source>
</evidence>
<feature type="domain" description="D-isomer specific 2-hydroxyacid dehydrogenase NAD-binding" evidence="3">
    <location>
        <begin position="96"/>
        <end position="269"/>
    </location>
</feature>
<reference evidence="5" key="1">
    <citation type="submission" date="2014-09" db="EMBL/GenBank/DDBJ databases">
        <authorList>
            <person name="Hjerde E."/>
        </authorList>
    </citation>
    <scope>NUCLEOTIDE SEQUENCE [LARGE SCALE GENOMIC DNA]</scope>
    <source>
        <strain evidence="5">06/09/139</strain>
    </source>
</reference>
<dbReference type="InterPro" id="IPR006140">
    <property type="entry name" value="D-isomer_DH_NAD-bd"/>
</dbReference>
<dbReference type="GO" id="GO:0016491">
    <property type="term" value="F:oxidoreductase activity"/>
    <property type="evidence" value="ECO:0007669"/>
    <property type="project" value="UniProtKB-KW"/>
</dbReference>
<sequence length="304" mass="34489">MNKLLIISKEKEKYLSLFKQSDLPDLEICHDLRKADIVLADPPLILDLLNQFESVDWVQSTFTGIDALTHPDLRQDYDLTNVKGIFGQQISEYVLGYCIQYFRHFSLYEQQQQKKQWQPHSYSSLTDKVMVILGTGSIGCALAKTAKALGFTAYGINRLGIPPKDSPFEKVFHITEMSSAFKQADVIVSTLPKTEQTVGLLNIDTLNDCNGALLFNVGRGDVIDNYGLLHALESQSLSHAFLDVFINEPLSQECSYWHHPNITVTPHIAAISFPEQVFEQFSENYLRWRDGFSLLNLVDFDKGY</sequence>
<evidence type="ECO:0000313" key="5">
    <source>
        <dbReference type="Proteomes" id="UP000032427"/>
    </source>
</evidence>
<evidence type="ECO:0000256" key="1">
    <source>
        <dbReference type="ARBA" id="ARBA00023002"/>
    </source>
</evidence>
<gene>
    <name evidence="4" type="ORF">AWOD_I_2495</name>
</gene>
<dbReference type="CDD" id="cd05300">
    <property type="entry name" value="2-Hacid_dh_1"/>
    <property type="match status" value="1"/>
</dbReference>
<dbReference type="GeneID" id="28542087"/>
<keyword evidence="2" id="KW-0520">NAD</keyword>
<dbReference type="AlphaFoldDB" id="A0A090IPW4"/>
<protein>
    <submittedName>
        <fullName evidence="4">D-isomer specific 2-hydroxyacid dehydrogenase, NAD binding domain</fullName>
    </submittedName>
</protein>
<accession>A0A090IPW4</accession>
<dbReference type="HOGENOM" id="CLU_019796_1_0_6"/>
<dbReference type="PANTHER" id="PTHR43333:SF1">
    <property type="entry name" value="D-ISOMER SPECIFIC 2-HYDROXYACID DEHYDROGENASE NAD-BINDING DOMAIN-CONTAINING PROTEIN"/>
    <property type="match status" value="1"/>
</dbReference>
<name>A0A090IPW4_9GAMM</name>
<dbReference type="GO" id="GO:0051287">
    <property type="term" value="F:NAD binding"/>
    <property type="evidence" value="ECO:0007669"/>
    <property type="project" value="InterPro"/>
</dbReference>
<dbReference type="PATRIC" id="fig|80852.17.peg.2583"/>
<proteinExistence type="predicted"/>
<dbReference type="SUPFAM" id="SSF51735">
    <property type="entry name" value="NAD(P)-binding Rossmann-fold domains"/>
    <property type="match status" value="1"/>
</dbReference>
<dbReference type="PANTHER" id="PTHR43333">
    <property type="entry name" value="2-HACID_DH_C DOMAIN-CONTAINING PROTEIN"/>
    <property type="match status" value="1"/>
</dbReference>
<dbReference type="STRING" id="80852.AWOD_I_2495"/>
<organism evidence="4 5">
    <name type="scientific">Aliivibrio wodanis</name>
    <dbReference type="NCBI Taxonomy" id="80852"/>
    <lineage>
        <taxon>Bacteria</taxon>
        <taxon>Pseudomonadati</taxon>
        <taxon>Pseudomonadota</taxon>
        <taxon>Gammaproteobacteria</taxon>
        <taxon>Vibrionales</taxon>
        <taxon>Vibrionaceae</taxon>
        <taxon>Aliivibrio</taxon>
    </lineage>
</organism>
<keyword evidence="5" id="KW-1185">Reference proteome</keyword>
<evidence type="ECO:0000256" key="2">
    <source>
        <dbReference type="ARBA" id="ARBA00023027"/>
    </source>
</evidence>
<dbReference type="KEGG" id="awd:AWOD_I_2495"/>